<comment type="caution">
    <text evidence="1">The sequence shown here is derived from an EMBL/GenBank/DDBJ whole genome shotgun (WGS) entry which is preliminary data.</text>
</comment>
<accession>A0A1R2BTW7</accession>
<protein>
    <recommendedName>
        <fullName evidence="3">EF-hand domain-containing protein</fullName>
    </recommendedName>
</protein>
<dbReference type="SUPFAM" id="SSF47473">
    <property type="entry name" value="EF-hand"/>
    <property type="match status" value="2"/>
</dbReference>
<dbReference type="Gene3D" id="1.10.238.10">
    <property type="entry name" value="EF-hand"/>
    <property type="match status" value="2"/>
</dbReference>
<evidence type="ECO:0000313" key="2">
    <source>
        <dbReference type="Proteomes" id="UP000187209"/>
    </source>
</evidence>
<evidence type="ECO:0008006" key="3">
    <source>
        <dbReference type="Google" id="ProtNLM"/>
    </source>
</evidence>
<keyword evidence="2" id="KW-1185">Reference proteome</keyword>
<dbReference type="AlphaFoldDB" id="A0A1R2BTW7"/>
<reference evidence="1 2" key="1">
    <citation type="submission" date="2016-11" db="EMBL/GenBank/DDBJ databases">
        <title>The macronuclear genome of Stentor coeruleus: a giant cell with tiny introns.</title>
        <authorList>
            <person name="Slabodnick M."/>
            <person name="Ruby J.G."/>
            <person name="Reiff S.B."/>
            <person name="Swart E.C."/>
            <person name="Gosai S."/>
            <person name="Prabakaran S."/>
            <person name="Witkowska E."/>
            <person name="Larue G.E."/>
            <person name="Fisher S."/>
            <person name="Freeman R.M."/>
            <person name="Gunawardena J."/>
            <person name="Chu W."/>
            <person name="Stover N.A."/>
            <person name="Gregory B.D."/>
            <person name="Nowacki M."/>
            <person name="Derisi J."/>
            <person name="Roy S.W."/>
            <person name="Marshall W.F."/>
            <person name="Sood P."/>
        </authorList>
    </citation>
    <scope>NUCLEOTIDE SEQUENCE [LARGE SCALE GENOMIC DNA]</scope>
    <source>
        <strain evidence="1">WM001</strain>
    </source>
</reference>
<evidence type="ECO:0000313" key="1">
    <source>
        <dbReference type="EMBL" id="OMJ80248.1"/>
    </source>
</evidence>
<organism evidence="1 2">
    <name type="scientific">Stentor coeruleus</name>
    <dbReference type="NCBI Taxonomy" id="5963"/>
    <lineage>
        <taxon>Eukaryota</taxon>
        <taxon>Sar</taxon>
        <taxon>Alveolata</taxon>
        <taxon>Ciliophora</taxon>
        <taxon>Postciliodesmatophora</taxon>
        <taxon>Heterotrichea</taxon>
        <taxon>Heterotrichida</taxon>
        <taxon>Stentoridae</taxon>
        <taxon>Stentor</taxon>
    </lineage>
</organism>
<dbReference type="EMBL" id="MPUH01000432">
    <property type="protein sequence ID" value="OMJ80248.1"/>
    <property type="molecule type" value="Genomic_DNA"/>
</dbReference>
<name>A0A1R2BTW7_9CILI</name>
<proteinExistence type="predicted"/>
<sequence length="653" mass="76233">MERRIGFFQGISDYQPRSQSENAHRGKFSELVKIIEEDEWSSIHSKSNISKPAPKHKPKKKNNTVFTEPAQLSDDPHIAEYQTFLTKLFKNFKIYEYFIKSATSSSLLKPSICRPNSYYYKHIQFSINKKLRQQSKSVAGKRCITEIYYNDTNISSTSEEISNEEFQVYENHGPPKIFEFLQSLKIQEVKKEKTPQTTSRAKRKKKINQKRIILDRSNHKIVSIFQEMCNSQSTSLKSCRLTNYLFKQFLAKKLPQEMSEVISKYFDFKSANYEEFCSEMDKMITSPDEKLMSLCFDAFDFNRDKYICYQDAYAAIEVRRDDIYDSDLVKLQAMFDMKKHGLIPSKNHISRKGRRLSVMSLSSEISAFEENAKKRDVLPIHPEKPEALTFEDFCKIEFKGRPQLLYNLFLHTCNYDIIKCHEVTTPIIKSRKQSEDIIIELSQNTNASDDYQNDPKLIYYKELEQAMSLFTFAQVKDLGDKFEILRDKSENDKKVISKNSMVSNWPKIFGPVNDYISERYFYYFTKNKNSEITKPMFLNTIHEILTDELVGRYFGFDIYDARGDGKLTSDEVYRMEQALPENTLIYKECAIIVDELIAGIFEKKRVSMKSVDFSVFNDLVSVSLFYKEFVRVVKTPLGDLALSVNKSWAGAVL</sequence>
<dbReference type="Proteomes" id="UP000187209">
    <property type="component" value="Unassembled WGS sequence"/>
</dbReference>
<dbReference type="InterPro" id="IPR011992">
    <property type="entry name" value="EF-hand-dom_pair"/>
</dbReference>
<gene>
    <name evidence="1" type="ORF">SteCoe_19566</name>
</gene>
<dbReference type="OrthoDB" id="321305at2759"/>